<feature type="domain" description="Teneurin-like YD-shell" evidence="5">
    <location>
        <begin position="939"/>
        <end position="1029"/>
    </location>
</feature>
<feature type="signal peptide" evidence="3">
    <location>
        <begin position="1"/>
        <end position="34"/>
    </location>
</feature>
<dbReference type="InterPro" id="IPR056823">
    <property type="entry name" value="TEN-like_YD-shell"/>
</dbReference>
<protein>
    <submittedName>
        <fullName evidence="6">Wall-associated protein</fullName>
    </submittedName>
</protein>
<dbReference type="PANTHER" id="PTHR32305">
    <property type="match status" value="1"/>
</dbReference>
<evidence type="ECO:0000313" key="6">
    <source>
        <dbReference type="EMBL" id="PRH80613.1"/>
    </source>
</evidence>
<name>A0A2S9Q1X0_9ACTN</name>
<feature type="region of interest" description="Disordered" evidence="2">
    <location>
        <begin position="724"/>
        <end position="753"/>
    </location>
</feature>
<dbReference type="RefSeq" id="WP_105867305.1">
    <property type="nucleotide sequence ID" value="NZ_PVLV01000046.1"/>
</dbReference>
<feature type="domain" description="DUF6531" evidence="4">
    <location>
        <begin position="150"/>
        <end position="220"/>
    </location>
</feature>
<dbReference type="AlphaFoldDB" id="A0A2S9Q1X0"/>
<dbReference type="Pfam" id="PF05593">
    <property type="entry name" value="RHS_repeat"/>
    <property type="match status" value="3"/>
</dbReference>
<evidence type="ECO:0000259" key="5">
    <source>
        <dbReference type="Pfam" id="PF25023"/>
    </source>
</evidence>
<evidence type="ECO:0000256" key="2">
    <source>
        <dbReference type="SAM" id="MobiDB-lite"/>
    </source>
</evidence>
<comment type="caution">
    <text evidence="6">The sequence shown here is derived from an EMBL/GenBank/DDBJ whole genome shotgun (WGS) entry which is preliminary data.</text>
</comment>
<dbReference type="InterPro" id="IPR006530">
    <property type="entry name" value="YD"/>
</dbReference>
<evidence type="ECO:0000256" key="1">
    <source>
        <dbReference type="ARBA" id="ARBA00022737"/>
    </source>
</evidence>
<feature type="domain" description="Teneurin-like YD-shell" evidence="5">
    <location>
        <begin position="557"/>
        <end position="647"/>
    </location>
</feature>
<keyword evidence="1" id="KW-0677">Repeat</keyword>
<dbReference type="InterPro" id="IPR045351">
    <property type="entry name" value="DUF6531"/>
</dbReference>
<dbReference type="EMBL" id="PVLV01000046">
    <property type="protein sequence ID" value="PRH80613.1"/>
    <property type="molecule type" value="Genomic_DNA"/>
</dbReference>
<evidence type="ECO:0000259" key="4">
    <source>
        <dbReference type="Pfam" id="PF20148"/>
    </source>
</evidence>
<feature type="compositionally biased region" description="Low complexity" evidence="2">
    <location>
        <begin position="74"/>
        <end position="90"/>
    </location>
</feature>
<dbReference type="InterPro" id="IPR050708">
    <property type="entry name" value="T6SS_VgrG/RHS"/>
</dbReference>
<keyword evidence="3" id="KW-0732">Signal</keyword>
<dbReference type="Pfam" id="PF25023">
    <property type="entry name" value="TEN_YD-shell"/>
    <property type="match status" value="2"/>
</dbReference>
<evidence type="ECO:0000313" key="7">
    <source>
        <dbReference type="Proteomes" id="UP000239322"/>
    </source>
</evidence>
<reference evidence="6 7" key="1">
    <citation type="submission" date="2018-03" db="EMBL/GenBank/DDBJ databases">
        <title>Novel Streptomyces sp. from soil.</title>
        <authorList>
            <person name="Tan G.Y.A."/>
            <person name="Lee Z.Y."/>
        </authorList>
    </citation>
    <scope>NUCLEOTIDE SEQUENCE [LARGE SCALE GENOMIC DNA]</scope>
    <source>
        <strain evidence="6 7">ST5x</strain>
    </source>
</reference>
<feature type="region of interest" description="Disordered" evidence="2">
    <location>
        <begin position="41"/>
        <end position="118"/>
    </location>
</feature>
<dbReference type="PANTHER" id="PTHR32305:SF15">
    <property type="entry name" value="PROTEIN RHSA-RELATED"/>
    <property type="match status" value="1"/>
</dbReference>
<dbReference type="InterPro" id="IPR022385">
    <property type="entry name" value="Rhs_assc_core"/>
</dbReference>
<evidence type="ECO:0000256" key="3">
    <source>
        <dbReference type="SAM" id="SignalP"/>
    </source>
</evidence>
<dbReference type="Proteomes" id="UP000239322">
    <property type="component" value="Unassembled WGS sequence"/>
</dbReference>
<dbReference type="InterPro" id="IPR031325">
    <property type="entry name" value="RHS_repeat"/>
</dbReference>
<feature type="compositionally biased region" description="Polar residues" evidence="2">
    <location>
        <begin position="726"/>
        <end position="740"/>
    </location>
</feature>
<dbReference type="OrthoDB" id="291011at2"/>
<dbReference type="NCBIfam" id="TIGR03696">
    <property type="entry name" value="Rhs_assc_core"/>
    <property type="match status" value="1"/>
</dbReference>
<accession>A0A2S9Q1X0</accession>
<dbReference type="Pfam" id="PF20148">
    <property type="entry name" value="DUF6531"/>
    <property type="match status" value="1"/>
</dbReference>
<proteinExistence type="predicted"/>
<feature type="region of interest" description="Disordered" evidence="2">
    <location>
        <begin position="404"/>
        <end position="428"/>
    </location>
</feature>
<organism evidence="6 7">
    <name type="scientific">Streptomyces solincola</name>
    <dbReference type="NCBI Taxonomy" id="2100817"/>
    <lineage>
        <taxon>Bacteria</taxon>
        <taxon>Bacillati</taxon>
        <taxon>Actinomycetota</taxon>
        <taxon>Actinomycetes</taxon>
        <taxon>Kitasatosporales</taxon>
        <taxon>Streptomycetaceae</taxon>
        <taxon>Streptomyces</taxon>
    </lineage>
</organism>
<feature type="compositionally biased region" description="Basic and acidic residues" evidence="2">
    <location>
        <begin position="413"/>
        <end position="428"/>
    </location>
</feature>
<dbReference type="NCBIfam" id="TIGR01643">
    <property type="entry name" value="YD_repeat_2x"/>
    <property type="match status" value="3"/>
</dbReference>
<feature type="chain" id="PRO_5038873993" evidence="3">
    <location>
        <begin position="35"/>
        <end position="1151"/>
    </location>
</feature>
<keyword evidence="7" id="KW-1185">Reference proteome</keyword>
<dbReference type="Gene3D" id="2.180.10.10">
    <property type="entry name" value="RHS repeat-associated core"/>
    <property type="match status" value="2"/>
</dbReference>
<sequence>MHSRASGTSVRRARRSSRYGLVAAVAALSLAAAAAPVLAEPAAADPGPRSVWGKTDGPRFTVPPVKVGTTRPVPNTAEAPASPAEAAWEAAQRDRARTPGAARKSARQSAGKPAPRAASGTLVYVPEGQGAVPWHQMSSFRITDSLVARVNLSNGNLMLAATDFEVAGVGQKLRLARTYNSFDAPWGKVSEHWWQEYERYLHVFSNSVVLYDATGASVDFVKATDGSFTTPKGYSKDLKKNADGTFTLTDRKSGVKDTYDQYGILTKVTDRNKGTITVDQHDEGEEHKGFKLTETRSGRWVDLVKTYPDQWQAKDHTGRTAVFDLDAEGNLARTADTEGKVTAFGYDSSRRLTKITTPEGRVTVFTYDAQNRVRSMLRATEENGSGHTGPTYTYAYSHATDASAAGTTTVTDPEDHATKHEHDGDGRVTKVTDALGHSRSKSFDANNNIQTATDAMGTGSVAGNVTTYGWDGRNNPTSAKLPTGATSTVTGYQTIAGADLPGSMTTADAEKTDYTYDAAGNTASVAVTGTGGGKQTFDYNKATPTCGGFEGQRCKVTVKMTDAKSVSTSFTYDAKGNLTKVTPPAPLGVTTYRYDDLGRVVSALDGRGVTVLYEYDERDRITKVDSSNYATVTYAYDGDGNLVQRSDGTGVTGYAFDPLSRETVRTLQNGSQTKLTYTAAGNVDTYTDPAGTTDYTWNEVNKLKELKDPTGKVTTYAYDSNDTRTKTTYPGGTVQTITPDKSSRPEKIKTTSPKGTLVDLSYSYANGTKDGGKIRTKTDAVSGHKTTYSYDSAGRFSYAKDEKGGAVTDSWQYCYDQAGNLTSQGVDPGCPRGTTYTINDAQQITAKSSVTGAWSYDKVGNETAAASEADAIRTGVKWSDYSQMTALTVGGKTYAGQYASTDQSERIKLGDTFFHHGPLGLSAKTTAGVDMGFNREPGGTLNSMTTGGKSYYYLTDALGSVVALADEAGTKVDSYTYSPRGVRVSSRTSETVPQPYRFAGGYQDATGLYHYGARYYDPNIGRFTQPDPSGQEKNPYLYAEGDPVNRIDPSGLASQGINLEVCAFGGCLGGGVSVNDDGAIHPSASVGAGTPGVSGGYEASASDASAGWTGEAECSAGYYRASANTQGETSAGASTSYSAKPGCSAKVKYTW</sequence>
<gene>
    <name evidence="6" type="ORF">C6N75_03250</name>
</gene>